<dbReference type="Proteomes" id="UP000315647">
    <property type="component" value="Chromosome"/>
</dbReference>
<evidence type="ECO:0000256" key="1">
    <source>
        <dbReference type="SAM" id="MobiDB-lite"/>
    </source>
</evidence>
<dbReference type="AlphaFoldDB" id="A0A517QE21"/>
<reference evidence="2 3" key="1">
    <citation type="submission" date="2019-03" db="EMBL/GenBank/DDBJ databases">
        <title>Deep-cultivation of Planctomycetes and their phenomic and genomic characterization uncovers novel biology.</title>
        <authorList>
            <person name="Wiegand S."/>
            <person name="Jogler M."/>
            <person name="Boedeker C."/>
            <person name="Pinto D."/>
            <person name="Vollmers J."/>
            <person name="Rivas-Marin E."/>
            <person name="Kohn T."/>
            <person name="Peeters S.H."/>
            <person name="Heuer A."/>
            <person name="Rast P."/>
            <person name="Oberbeckmann S."/>
            <person name="Bunk B."/>
            <person name="Jeske O."/>
            <person name="Meyerdierks A."/>
            <person name="Storesund J.E."/>
            <person name="Kallscheuer N."/>
            <person name="Luecker S."/>
            <person name="Lage O.M."/>
            <person name="Pohl T."/>
            <person name="Merkel B.J."/>
            <person name="Hornburger P."/>
            <person name="Mueller R.-W."/>
            <person name="Bruemmer F."/>
            <person name="Labrenz M."/>
            <person name="Spormann A.M."/>
            <person name="Op den Camp H."/>
            <person name="Overmann J."/>
            <person name="Amann R."/>
            <person name="Jetten M.S.M."/>
            <person name="Mascher T."/>
            <person name="Medema M.H."/>
            <person name="Devos D.P."/>
            <person name="Kaster A.-K."/>
            <person name="Ovreas L."/>
            <person name="Rohde M."/>
            <person name="Galperin M.Y."/>
            <person name="Jogler C."/>
        </authorList>
    </citation>
    <scope>NUCLEOTIDE SEQUENCE [LARGE SCALE GENOMIC DNA]</scope>
    <source>
        <strain evidence="2 3">Enr10</strain>
    </source>
</reference>
<name>A0A517QE21_9PLAN</name>
<gene>
    <name evidence="2" type="ORF">Enr10x_52370</name>
</gene>
<accession>A0A517QE21</accession>
<sequence length="147" mass="17601">MQIETDHKETDVEPHTPQIESESFSPDFENPGNFPRREANRIKREKLPGIWYLNPVARVRSPKDSEEFMRVVAKRQAEWFRHLTRQFKNGWREARNQESSRFQQAFEFDGIIILDGIVLPIMDWKLFRVDELRKKHTKSKTCTQVPF</sequence>
<dbReference type="EMBL" id="CP037421">
    <property type="protein sequence ID" value="QDT29880.1"/>
    <property type="molecule type" value="Genomic_DNA"/>
</dbReference>
<proteinExistence type="predicted"/>
<feature type="region of interest" description="Disordered" evidence="1">
    <location>
        <begin position="1"/>
        <end position="39"/>
    </location>
</feature>
<evidence type="ECO:0000313" key="2">
    <source>
        <dbReference type="EMBL" id="QDT29880.1"/>
    </source>
</evidence>
<organism evidence="2 3">
    <name type="scientific">Gimesia panareensis</name>
    <dbReference type="NCBI Taxonomy" id="2527978"/>
    <lineage>
        <taxon>Bacteria</taxon>
        <taxon>Pseudomonadati</taxon>
        <taxon>Planctomycetota</taxon>
        <taxon>Planctomycetia</taxon>
        <taxon>Planctomycetales</taxon>
        <taxon>Planctomycetaceae</taxon>
        <taxon>Gimesia</taxon>
    </lineage>
</organism>
<evidence type="ECO:0000313" key="3">
    <source>
        <dbReference type="Proteomes" id="UP000315647"/>
    </source>
</evidence>
<feature type="compositionally biased region" description="Basic and acidic residues" evidence="1">
    <location>
        <begin position="1"/>
        <end position="14"/>
    </location>
</feature>
<protein>
    <submittedName>
        <fullName evidence="2">Uncharacterized protein</fullName>
    </submittedName>
</protein>
<dbReference type="RefSeq" id="WP_145451786.1">
    <property type="nucleotide sequence ID" value="NZ_CP037421.1"/>
</dbReference>
<keyword evidence="3" id="KW-1185">Reference proteome</keyword>